<evidence type="ECO:0000256" key="1">
    <source>
        <dbReference type="SAM" id="MobiDB-lite"/>
    </source>
</evidence>
<dbReference type="AlphaFoldDB" id="M2RCE2"/>
<evidence type="ECO:0000313" key="3">
    <source>
        <dbReference type="Proteomes" id="UP000016930"/>
    </source>
</evidence>
<dbReference type="OrthoDB" id="10457796at2759"/>
<reference evidence="2 3" key="1">
    <citation type="journal article" date="2012" name="Proc. Natl. Acad. Sci. U.S.A.">
        <title>Comparative genomics of Ceriporiopsis subvermispora and Phanerochaete chrysosporium provide insight into selective ligninolysis.</title>
        <authorList>
            <person name="Fernandez-Fueyo E."/>
            <person name="Ruiz-Duenas F.J."/>
            <person name="Ferreira P."/>
            <person name="Floudas D."/>
            <person name="Hibbett D.S."/>
            <person name="Canessa P."/>
            <person name="Larrondo L.F."/>
            <person name="James T.Y."/>
            <person name="Seelenfreund D."/>
            <person name="Lobos S."/>
            <person name="Polanco R."/>
            <person name="Tello M."/>
            <person name="Honda Y."/>
            <person name="Watanabe T."/>
            <person name="Watanabe T."/>
            <person name="Ryu J.S."/>
            <person name="Kubicek C.P."/>
            <person name="Schmoll M."/>
            <person name="Gaskell J."/>
            <person name="Hammel K.E."/>
            <person name="St John F.J."/>
            <person name="Vanden Wymelenberg A."/>
            <person name="Sabat G."/>
            <person name="Splinter BonDurant S."/>
            <person name="Syed K."/>
            <person name="Yadav J.S."/>
            <person name="Doddapaneni H."/>
            <person name="Subramanian V."/>
            <person name="Lavin J.L."/>
            <person name="Oguiza J.A."/>
            <person name="Perez G."/>
            <person name="Pisabarro A.G."/>
            <person name="Ramirez L."/>
            <person name="Santoyo F."/>
            <person name="Master E."/>
            <person name="Coutinho P.M."/>
            <person name="Henrissat B."/>
            <person name="Lombard V."/>
            <person name="Magnuson J.K."/>
            <person name="Kuees U."/>
            <person name="Hori C."/>
            <person name="Igarashi K."/>
            <person name="Samejima M."/>
            <person name="Held B.W."/>
            <person name="Barry K.W."/>
            <person name="LaButti K.M."/>
            <person name="Lapidus A."/>
            <person name="Lindquist E.A."/>
            <person name="Lucas S.M."/>
            <person name="Riley R."/>
            <person name="Salamov A.A."/>
            <person name="Hoffmeister D."/>
            <person name="Schwenk D."/>
            <person name="Hadar Y."/>
            <person name="Yarden O."/>
            <person name="de Vries R.P."/>
            <person name="Wiebenga A."/>
            <person name="Stenlid J."/>
            <person name="Eastwood D."/>
            <person name="Grigoriev I.V."/>
            <person name="Berka R.M."/>
            <person name="Blanchette R.A."/>
            <person name="Kersten P."/>
            <person name="Martinez A.T."/>
            <person name="Vicuna R."/>
            <person name="Cullen D."/>
        </authorList>
    </citation>
    <scope>NUCLEOTIDE SEQUENCE [LARGE SCALE GENOMIC DNA]</scope>
    <source>
        <strain evidence="2 3">B</strain>
    </source>
</reference>
<dbReference type="Proteomes" id="UP000016930">
    <property type="component" value="Unassembled WGS sequence"/>
</dbReference>
<dbReference type="HOGENOM" id="CLU_787558_0_0_1"/>
<accession>M2RCE2</accession>
<organism evidence="2 3">
    <name type="scientific">Ceriporiopsis subvermispora (strain B)</name>
    <name type="common">White-rot fungus</name>
    <name type="synonym">Gelatoporia subvermispora</name>
    <dbReference type="NCBI Taxonomy" id="914234"/>
    <lineage>
        <taxon>Eukaryota</taxon>
        <taxon>Fungi</taxon>
        <taxon>Dikarya</taxon>
        <taxon>Basidiomycota</taxon>
        <taxon>Agaricomycotina</taxon>
        <taxon>Agaricomycetes</taxon>
        <taxon>Polyporales</taxon>
        <taxon>Gelatoporiaceae</taxon>
        <taxon>Gelatoporia</taxon>
    </lineage>
</organism>
<proteinExistence type="predicted"/>
<gene>
    <name evidence="2" type="ORF">CERSUDRAFT_124283</name>
</gene>
<dbReference type="EMBL" id="KB445798">
    <property type="protein sequence ID" value="EMD36446.1"/>
    <property type="molecule type" value="Genomic_DNA"/>
</dbReference>
<evidence type="ECO:0000313" key="2">
    <source>
        <dbReference type="EMBL" id="EMD36446.1"/>
    </source>
</evidence>
<name>M2RCE2_CERS8</name>
<keyword evidence="3" id="KW-1185">Reference proteome</keyword>
<feature type="region of interest" description="Disordered" evidence="1">
    <location>
        <begin position="122"/>
        <end position="161"/>
    </location>
</feature>
<sequence>MFGEELAYHIGKDGVKFALAHRPEAIIKHSYAMLSKSSFLIVYSYDHIPVDERAKFAEDATKVFSELRQLEKRIKEAKPWHSKMRFYIPAIQKAYGLSRQVKDIADEARASSQYAQLQNMTKKNIDTSGKTGDTAVTPSSIEVPGTITQNEPVHLSPSFQNNGTGAVVLTPDGDYHLEIPPGKEAQITCVLRNQPKSPSEKIVALLEPTSVTPTVSDATVQPSNANNARIIVLSPYGQYILYIPPGKVVEVSCAMCNCSEASGLSPALTATRQGKSETHDEVTVVVVPAFTGSNTSLSTSRAQAFTIDASVPSAADTVFASPISPEQPMRLPGNHMDDLVAAAVVAECLHIV</sequence>
<protein>
    <submittedName>
        <fullName evidence="2">Uncharacterized protein</fullName>
    </submittedName>
</protein>